<dbReference type="SUPFAM" id="SSF51011">
    <property type="entry name" value="Glycosyl hydrolase domain"/>
    <property type="match status" value="1"/>
</dbReference>
<dbReference type="InterPro" id="IPR032091">
    <property type="entry name" value="Malt_amylase-like_C"/>
</dbReference>
<dbReference type="Gene3D" id="3.20.20.80">
    <property type="entry name" value="Glycosidases"/>
    <property type="match status" value="1"/>
</dbReference>
<protein>
    <submittedName>
        <fullName evidence="5">Glucohydrolase</fullName>
    </submittedName>
</protein>
<accession>A0A0U2VQZ3</accession>
<dbReference type="PANTHER" id="PTHR10357">
    <property type="entry name" value="ALPHA-AMYLASE FAMILY MEMBER"/>
    <property type="match status" value="1"/>
</dbReference>
<evidence type="ECO:0000313" key="6">
    <source>
        <dbReference type="Proteomes" id="UP000067523"/>
    </source>
</evidence>
<dbReference type="InterPro" id="IPR013780">
    <property type="entry name" value="Glyco_hydro_b"/>
</dbReference>
<dbReference type="Pfam" id="PF00128">
    <property type="entry name" value="Alpha-amylase"/>
    <property type="match status" value="1"/>
</dbReference>
<dbReference type="GO" id="GO:0009313">
    <property type="term" value="P:oligosaccharide catabolic process"/>
    <property type="evidence" value="ECO:0007669"/>
    <property type="project" value="TreeGrafter"/>
</dbReference>
<dbReference type="SUPFAM" id="SSF51445">
    <property type="entry name" value="(Trans)glycosidases"/>
    <property type="match status" value="1"/>
</dbReference>
<dbReference type="Pfam" id="PF16657">
    <property type="entry name" value="Malt_amylase_C"/>
    <property type="match status" value="1"/>
</dbReference>
<keyword evidence="3" id="KW-0326">Glycosidase</keyword>
<dbReference type="GO" id="GO:0004556">
    <property type="term" value="F:alpha-amylase activity"/>
    <property type="evidence" value="ECO:0007669"/>
    <property type="project" value="TreeGrafter"/>
</dbReference>
<dbReference type="FunFam" id="3.90.400.10:FF:000002">
    <property type="entry name" value="Sucrose isomerase"/>
    <property type="match status" value="1"/>
</dbReference>
<name>A0A0U2VQZ3_9ENTE</name>
<dbReference type="AlphaFoldDB" id="A0A0U2VQZ3"/>
<dbReference type="CDD" id="cd11333">
    <property type="entry name" value="AmyAc_SI_OligoGlu_DGase"/>
    <property type="match status" value="1"/>
</dbReference>
<reference evidence="6" key="1">
    <citation type="submission" date="2015-12" db="EMBL/GenBank/DDBJ databases">
        <authorList>
            <person name="Lauer A."/>
            <person name="Humrighouse B."/>
            <person name="Loparev V."/>
            <person name="Shewmaker P.L."/>
            <person name="Whitney A.M."/>
            <person name="McLaughlin R.W."/>
        </authorList>
    </citation>
    <scope>NUCLEOTIDE SEQUENCE [LARGE SCALE GENOMIC DNA]</scope>
    <source>
        <strain evidence="6">LMG 26678</strain>
    </source>
</reference>
<proteinExistence type="inferred from homology"/>
<organism evidence="5 6">
    <name type="scientific">Enterococcus rotai</name>
    <dbReference type="NCBI Taxonomy" id="118060"/>
    <lineage>
        <taxon>Bacteria</taxon>
        <taxon>Bacillati</taxon>
        <taxon>Bacillota</taxon>
        <taxon>Bacilli</taxon>
        <taxon>Lactobacillales</taxon>
        <taxon>Enterococcaceae</taxon>
        <taxon>Enterococcus</taxon>
    </lineage>
</organism>
<evidence type="ECO:0000256" key="3">
    <source>
        <dbReference type="ARBA" id="ARBA00023295"/>
    </source>
</evidence>
<evidence type="ECO:0000256" key="1">
    <source>
        <dbReference type="ARBA" id="ARBA00008061"/>
    </source>
</evidence>
<evidence type="ECO:0000256" key="2">
    <source>
        <dbReference type="ARBA" id="ARBA00022801"/>
    </source>
</evidence>
<dbReference type="EMBL" id="CP013655">
    <property type="protein sequence ID" value="ALS36815.1"/>
    <property type="molecule type" value="Genomic_DNA"/>
</dbReference>
<comment type="similarity">
    <text evidence="1">Belongs to the glycosyl hydrolase 13 family.</text>
</comment>
<keyword evidence="6" id="KW-1185">Reference proteome</keyword>
<dbReference type="PANTHER" id="PTHR10357:SF178">
    <property type="entry name" value="OLIGO-1,6-GLUCOSIDASE 3-RELATED"/>
    <property type="match status" value="1"/>
</dbReference>
<dbReference type="InterPro" id="IPR045857">
    <property type="entry name" value="O16G_dom_2"/>
</dbReference>
<gene>
    <name evidence="5" type="ORF">ATZ35_06490</name>
</gene>
<dbReference type="SMART" id="SM00642">
    <property type="entry name" value="Aamy"/>
    <property type="match status" value="1"/>
</dbReference>
<dbReference type="RefSeq" id="WP_208930034.1">
    <property type="nucleotide sequence ID" value="NZ_CP013655.1"/>
</dbReference>
<dbReference type="Proteomes" id="UP000067523">
    <property type="component" value="Chromosome"/>
</dbReference>
<dbReference type="InterPro" id="IPR006047">
    <property type="entry name" value="GH13_cat_dom"/>
</dbReference>
<evidence type="ECO:0000259" key="4">
    <source>
        <dbReference type="SMART" id="SM00642"/>
    </source>
</evidence>
<keyword evidence="2 5" id="KW-0378">Hydrolase</keyword>
<feature type="domain" description="Glycosyl hydrolase family 13 catalytic" evidence="4">
    <location>
        <begin position="27"/>
        <end position="417"/>
    </location>
</feature>
<dbReference type="KEGG" id="erx:ATZ35_06490"/>
<dbReference type="STRING" id="118060.ATZ35_06490"/>
<dbReference type="Gene3D" id="3.90.400.10">
    <property type="entry name" value="Oligo-1,6-glucosidase, Domain 2"/>
    <property type="match status" value="1"/>
</dbReference>
<dbReference type="InterPro" id="IPR017853">
    <property type="entry name" value="GH"/>
</dbReference>
<dbReference type="FunFam" id="3.20.20.80:FF:000064">
    <property type="entry name" value="Oligo-1,6-glucosidase"/>
    <property type="match status" value="2"/>
</dbReference>
<evidence type="ECO:0000313" key="5">
    <source>
        <dbReference type="EMBL" id="ALS36815.1"/>
    </source>
</evidence>
<dbReference type="Gene3D" id="2.60.40.1180">
    <property type="entry name" value="Golgi alpha-mannosidase II"/>
    <property type="match status" value="1"/>
</dbReference>
<sequence length="557" mass="64391">MPNSATQTKQVSTVEQNSWWKNAVGYQIYPRSFKDSNHDGIGDLNGIREKLPYLKELGIDFIWVNPIYASPNIDNGYDISDYQAIHEDFGTMEDFQALLKEAHRLDLKIIMDLVVNHTSDQHPWFLESKKSLDNPYRDYYHWTDATKDCPPNNWQSFFGGSTWTYDETTKQSYFHVFAKEQPDLNWTNPKVRHDIYQMIRWWLDLGIDGFRIDAISHIQKEPWDFNITDNQWAPFMNVSGIEVYLQELKAIFDEYKVMTVGEASGVPHHEAADWTGDNGYFNMIFELEHCERIGEPGYQKGSISHLKNSLNQWQTSLADHGWNALYLENHDTPRSVSVYGDDSPEAAKALATVLLLLKGTPFIYQGQEVGMTNYPFTSIEEIDGADTIHFYQTLLAQGTKSEDALAIAVNWSRDHSRTPFQWEDTLHGGFSTATPWLQVNENYRMINAAQKELESSSIFHHYQELIRLRKETTALIHGKFELLLPEHPTVFSYTRTTETEQWLILVQLAREQTTVSLPDTLDCSAWKEVLATTKTQPLTKQMLLSDYEAHVYKKTLN</sequence>